<feature type="repeat" description="TPR" evidence="3">
    <location>
        <begin position="413"/>
        <end position="446"/>
    </location>
</feature>
<dbReference type="InterPro" id="IPR019734">
    <property type="entry name" value="TPR_rpt"/>
</dbReference>
<feature type="repeat" description="TPR" evidence="3">
    <location>
        <begin position="589"/>
        <end position="622"/>
    </location>
</feature>
<evidence type="ECO:0000256" key="2">
    <source>
        <dbReference type="ARBA" id="ARBA00022803"/>
    </source>
</evidence>
<dbReference type="PROSITE" id="PS50005">
    <property type="entry name" value="TPR"/>
    <property type="match status" value="4"/>
</dbReference>
<feature type="compositionally biased region" description="Low complexity" evidence="4">
    <location>
        <begin position="202"/>
        <end position="211"/>
    </location>
</feature>
<dbReference type="Pfam" id="PF13432">
    <property type="entry name" value="TPR_16"/>
    <property type="match status" value="2"/>
</dbReference>
<feature type="repeat" description="TPR" evidence="3">
    <location>
        <begin position="518"/>
        <end position="551"/>
    </location>
</feature>
<dbReference type="PANTHER" id="PTHR44943:SF8">
    <property type="entry name" value="TPR REPEAT-CONTAINING PROTEIN MJ0263"/>
    <property type="match status" value="1"/>
</dbReference>
<name>A0A7Y2H2C8_UNCEI</name>
<evidence type="ECO:0000256" key="1">
    <source>
        <dbReference type="ARBA" id="ARBA00022737"/>
    </source>
</evidence>
<dbReference type="PANTHER" id="PTHR44943">
    <property type="entry name" value="CELLULOSE SYNTHASE OPERON PROTEIN C"/>
    <property type="match status" value="1"/>
</dbReference>
<dbReference type="SMART" id="SM00028">
    <property type="entry name" value="TPR"/>
    <property type="match status" value="8"/>
</dbReference>
<keyword evidence="1" id="KW-0677">Repeat</keyword>
<feature type="repeat" description="TPR" evidence="3">
    <location>
        <begin position="359"/>
        <end position="392"/>
    </location>
</feature>
<accession>A0A7Y2H2C8</accession>
<organism evidence="5 6">
    <name type="scientific">Eiseniibacteriota bacterium</name>
    <dbReference type="NCBI Taxonomy" id="2212470"/>
    <lineage>
        <taxon>Bacteria</taxon>
        <taxon>Candidatus Eiseniibacteriota</taxon>
    </lineage>
</organism>
<feature type="region of interest" description="Disordered" evidence="4">
    <location>
        <begin position="260"/>
        <end position="347"/>
    </location>
</feature>
<dbReference type="Proteomes" id="UP000547674">
    <property type="component" value="Unassembled WGS sequence"/>
</dbReference>
<dbReference type="InterPro" id="IPR051685">
    <property type="entry name" value="Ycf3/AcsC/BcsC/TPR_MFPF"/>
</dbReference>
<evidence type="ECO:0000256" key="4">
    <source>
        <dbReference type="SAM" id="MobiDB-lite"/>
    </source>
</evidence>
<sequence>MDNIVSIKRKAQKLVQQGSYDEAIEQYVLIVESGEMDPYDYVVLGDLLLRNNRREEAVNRYEEALSSYGEGGLHRNAIALAKRIKRLAPERYDIQRRLGDLYAAEGLSSESALHYLEYLERAKDDETFPDAAEEICARLLSFPLPSFELVPRIVGIAREVERAASLASSVMYQAERARDAGQAKVHESLMELATSLDPNVGATAAPAAEAPGYMDPGSITLDEPSAGEPGTIEFDDPSAINLDAPAETNDEDVPVLDLDEASESQNEPFEVEHTSDFVTQNEEPAVETSAVSEPGIIDLSDESDAGDTVDLGSSYSAPAPEAPPAAESKPAPTGDASEAQELKGKAEKSLMKGDHLVAQRYFVKAAEAYAALGHDQLAEDLYEQVVRLDPNHLEALQHLMDIAHANRNEVKIKRYGCELGDVLIARERYDEAKVQFERVLEVDPDNPKAASRVNRLNSMRGSDIASYDEVETPAVEEVATAETSAEPVEEQTQTKQELAAILDEFRAAVVGTIPQEDAQAHYDMGFAYREMDLVDEAVLEFEQAAENEEIRPRALEMLAECYLLRARGEEALTVLEEVLACAEEDHYKSRIHFAIGKAREAMGMFDEAEDSYFQALELNQDFLEAAERLNDISTKKAEEA</sequence>
<dbReference type="InterPro" id="IPR011990">
    <property type="entry name" value="TPR-like_helical_dom_sf"/>
</dbReference>
<evidence type="ECO:0008006" key="7">
    <source>
        <dbReference type="Google" id="ProtNLM"/>
    </source>
</evidence>
<feature type="compositionally biased region" description="Low complexity" evidence="4">
    <location>
        <begin position="316"/>
        <end position="332"/>
    </location>
</feature>
<evidence type="ECO:0000256" key="3">
    <source>
        <dbReference type="PROSITE-ProRule" id="PRU00339"/>
    </source>
</evidence>
<gene>
    <name evidence="5" type="ORF">HKN21_08950</name>
</gene>
<reference evidence="5 6" key="1">
    <citation type="submission" date="2020-03" db="EMBL/GenBank/DDBJ databases">
        <title>Metabolic flexibility allows generalist bacteria to become dominant in a frequently disturbed ecosystem.</title>
        <authorList>
            <person name="Chen Y.-J."/>
            <person name="Leung P.M."/>
            <person name="Bay S.K."/>
            <person name="Hugenholtz P."/>
            <person name="Kessler A.J."/>
            <person name="Shelley G."/>
            <person name="Waite D.W."/>
            <person name="Cook P.L."/>
            <person name="Greening C."/>
        </authorList>
    </citation>
    <scope>NUCLEOTIDE SEQUENCE [LARGE SCALE GENOMIC DNA]</scope>
    <source>
        <strain evidence="5">SS_bin_28</strain>
    </source>
</reference>
<feature type="region of interest" description="Disordered" evidence="4">
    <location>
        <begin position="202"/>
        <end position="245"/>
    </location>
</feature>
<dbReference type="Pfam" id="PF13181">
    <property type="entry name" value="TPR_8"/>
    <property type="match status" value="2"/>
</dbReference>
<proteinExistence type="predicted"/>
<evidence type="ECO:0000313" key="6">
    <source>
        <dbReference type="Proteomes" id="UP000547674"/>
    </source>
</evidence>
<evidence type="ECO:0000313" key="5">
    <source>
        <dbReference type="EMBL" id="NNF06876.1"/>
    </source>
</evidence>
<dbReference type="Pfam" id="PF13176">
    <property type="entry name" value="TPR_7"/>
    <property type="match status" value="1"/>
</dbReference>
<protein>
    <recommendedName>
        <fullName evidence="7">Tetratricopeptide repeat protein</fullName>
    </recommendedName>
</protein>
<dbReference type="EMBL" id="JABDJR010000356">
    <property type="protein sequence ID" value="NNF06876.1"/>
    <property type="molecule type" value="Genomic_DNA"/>
</dbReference>
<keyword evidence="2 3" id="KW-0802">TPR repeat</keyword>
<comment type="caution">
    <text evidence="5">The sequence shown here is derived from an EMBL/GenBank/DDBJ whole genome shotgun (WGS) entry which is preliminary data.</text>
</comment>
<dbReference type="AlphaFoldDB" id="A0A7Y2H2C8"/>
<dbReference type="Gene3D" id="1.25.40.10">
    <property type="entry name" value="Tetratricopeptide repeat domain"/>
    <property type="match status" value="3"/>
</dbReference>
<dbReference type="SUPFAM" id="SSF48452">
    <property type="entry name" value="TPR-like"/>
    <property type="match status" value="3"/>
</dbReference>